<keyword evidence="1" id="KW-0812">Transmembrane</keyword>
<dbReference type="GO" id="GO:0030246">
    <property type="term" value="F:carbohydrate binding"/>
    <property type="evidence" value="ECO:0007669"/>
    <property type="project" value="InterPro"/>
</dbReference>
<sequence length="209" mass="23259">MIFSSKNTLIELDINMNFTKLLRDFKKIGQKEKFLILLLLSFTFLLGFSSSYIIGFLAPIRSDSNIVATPSPQPVILSLVSTQNDIKLRDNFDVAVSLSSPDTGIEAGDFIVYFDPLIVKPLKITPGKFFPSYPVQKIENNFLKISGVVTYDTKRVILPKGKADVATISFQTLKKTDDTLIYFDPDHTIVASNGRNILNTMSSLSLAIK</sequence>
<accession>A0A1F5ZQ26</accession>
<keyword evidence="1" id="KW-0472">Membrane</keyword>
<dbReference type="SUPFAM" id="SSF49384">
    <property type="entry name" value="Carbohydrate-binding domain"/>
    <property type="match status" value="1"/>
</dbReference>
<organism evidence="2 3">
    <name type="scientific">Candidatus Gottesmanbacteria bacterium RIFCSPHIGHO2_01_FULL_39_10</name>
    <dbReference type="NCBI Taxonomy" id="1798375"/>
    <lineage>
        <taxon>Bacteria</taxon>
        <taxon>Candidatus Gottesmaniibacteriota</taxon>
    </lineage>
</organism>
<dbReference type="AlphaFoldDB" id="A0A1F5ZQ26"/>
<keyword evidence="1" id="KW-1133">Transmembrane helix</keyword>
<feature type="transmembrane region" description="Helical" evidence="1">
    <location>
        <begin position="34"/>
        <end position="58"/>
    </location>
</feature>
<gene>
    <name evidence="2" type="ORF">A2773_02115</name>
</gene>
<dbReference type="EMBL" id="MFJE01000013">
    <property type="protein sequence ID" value="OGG14559.1"/>
    <property type="molecule type" value="Genomic_DNA"/>
</dbReference>
<evidence type="ECO:0000313" key="3">
    <source>
        <dbReference type="Proteomes" id="UP000177383"/>
    </source>
</evidence>
<dbReference type="CDD" id="cd08547">
    <property type="entry name" value="Type_II_cohesin"/>
    <property type="match status" value="1"/>
</dbReference>
<evidence type="ECO:0008006" key="4">
    <source>
        <dbReference type="Google" id="ProtNLM"/>
    </source>
</evidence>
<protein>
    <recommendedName>
        <fullName evidence="4">Cohesin domain-containing protein</fullName>
    </recommendedName>
</protein>
<evidence type="ECO:0000313" key="2">
    <source>
        <dbReference type="EMBL" id="OGG14559.1"/>
    </source>
</evidence>
<name>A0A1F5ZQ26_9BACT</name>
<dbReference type="InterPro" id="IPR008965">
    <property type="entry name" value="CBM2/CBM3_carb-bd_dom_sf"/>
</dbReference>
<reference evidence="2 3" key="1">
    <citation type="journal article" date="2016" name="Nat. Commun.">
        <title>Thousands of microbial genomes shed light on interconnected biogeochemical processes in an aquifer system.</title>
        <authorList>
            <person name="Anantharaman K."/>
            <person name="Brown C.T."/>
            <person name="Hug L.A."/>
            <person name="Sharon I."/>
            <person name="Castelle C.J."/>
            <person name="Probst A.J."/>
            <person name="Thomas B.C."/>
            <person name="Singh A."/>
            <person name="Wilkins M.J."/>
            <person name="Karaoz U."/>
            <person name="Brodie E.L."/>
            <person name="Williams K.H."/>
            <person name="Hubbard S.S."/>
            <person name="Banfield J.F."/>
        </authorList>
    </citation>
    <scope>NUCLEOTIDE SEQUENCE [LARGE SCALE GENOMIC DNA]</scope>
</reference>
<proteinExistence type="predicted"/>
<comment type="caution">
    <text evidence="2">The sequence shown here is derived from an EMBL/GenBank/DDBJ whole genome shotgun (WGS) entry which is preliminary data.</text>
</comment>
<dbReference type="Proteomes" id="UP000177383">
    <property type="component" value="Unassembled WGS sequence"/>
</dbReference>
<dbReference type="Gene3D" id="2.60.40.680">
    <property type="match status" value="1"/>
</dbReference>
<evidence type="ECO:0000256" key="1">
    <source>
        <dbReference type="SAM" id="Phobius"/>
    </source>
</evidence>